<dbReference type="RefSeq" id="WP_071861989.1">
    <property type="nucleotide sequence ID" value="NZ_JBHLVS010000013.1"/>
</dbReference>
<dbReference type="Pfam" id="PF13556">
    <property type="entry name" value="HTH_30"/>
    <property type="match status" value="1"/>
</dbReference>
<dbReference type="InterPro" id="IPR042070">
    <property type="entry name" value="PucR_C-HTH_sf"/>
</dbReference>
<feature type="domain" description="Putative sugar diacid recognition" evidence="1">
    <location>
        <begin position="5"/>
        <end position="134"/>
    </location>
</feature>
<sequence length="337" mass="39682">MSTLLTKEQANMIVQKLMSDIPYNINIMNEQGYIIASGKEQRIGERHRGAERAIAQRKMVEVFKDTSLEKRGTNEPILLNGELLGVVGISGEPDEVRPFTKLVKSIVLLLVEELNEFSKKEKKLRQRTNFLNELLNANGYYSEELTTSAIEDYGMNLLRANRCILSTKQEVLRTYFPLHEIFEWHGRYITFIDAELEIAPEESEMMIISEEKMNVGQLIRDVENTFKYLYFFQQSANQPIFTTNHYFARLFDFPIEIDRQLIRKVTDIYDEYYDTLICFANNSTNVKAGAEQLHIHRNTLNYRIERIHELTQKDPRIWSDLWTLLYHFAYCFVQNFE</sequence>
<dbReference type="PANTHER" id="PTHR33744">
    <property type="entry name" value="CARBOHYDRATE DIACID REGULATOR"/>
    <property type="match status" value="1"/>
</dbReference>
<dbReference type="PANTHER" id="PTHR33744:SF15">
    <property type="entry name" value="CARBOHYDRATE DIACID REGULATOR"/>
    <property type="match status" value="1"/>
</dbReference>
<dbReference type="Pfam" id="PF05651">
    <property type="entry name" value="Diacid_rec"/>
    <property type="match status" value="1"/>
</dbReference>
<organism evidence="3 4">
    <name type="scientific">Enterococcus devriesei</name>
    <dbReference type="NCBI Taxonomy" id="319970"/>
    <lineage>
        <taxon>Bacteria</taxon>
        <taxon>Bacillati</taxon>
        <taxon>Bacillota</taxon>
        <taxon>Bacilli</taxon>
        <taxon>Lactobacillales</taxon>
        <taxon>Enterococcaceae</taxon>
        <taxon>Enterococcus</taxon>
    </lineage>
</organism>
<dbReference type="AlphaFoldDB" id="A0A1L8SVD6"/>
<feature type="domain" description="PucR C-terminal helix-turn-helix" evidence="2">
    <location>
        <begin position="273"/>
        <end position="316"/>
    </location>
</feature>
<dbReference type="InterPro" id="IPR008599">
    <property type="entry name" value="Diacid_rec"/>
</dbReference>
<evidence type="ECO:0000313" key="3">
    <source>
        <dbReference type="EMBL" id="OJG36031.1"/>
    </source>
</evidence>
<protein>
    <recommendedName>
        <fullName evidence="5">Carbohydrate diacid regulator</fullName>
    </recommendedName>
</protein>
<accession>A0A1L8SVD6</accession>
<evidence type="ECO:0000259" key="1">
    <source>
        <dbReference type="Pfam" id="PF05651"/>
    </source>
</evidence>
<dbReference type="EMBL" id="JXKM01000004">
    <property type="protein sequence ID" value="OJG36031.1"/>
    <property type="molecule type" value="Genomic_DNA"/>
</dbReference>
<keyword evidence="4" id="KW-1185">Reference proteome</keyword>
<name>A0A1L8SVD6_9ENTE</name>
<comment type="caution">
    <text evidence="3">The sequence shown here is derived from an EMBL/GenBank/DDBJ whole genome shotgun (WGS) entry which is preliminary data.</text>
</comment>
<dbReference type="InterPro" id="IPR051448">
    <property type="entry name" value="CdaR-like_regulators"/>
</dbReference>
<evidence type="ECO:0008006" key="5">
    <source>
        <dbReference type="Google" id="ProtNLM"/>
    </source>
</evidence>
<gene>
    <name evidence="3" type="ORF">RV00_GL002175</name>
</gene>
<evidence type="ECO:0000313" key="4">
    <source>
        <dbReference type="Proteomes" id="UP000183700"/>
    </source>
</evidence>
<reference evidence="3 4" key="1">
    <citation type="submission" date="2014-12" db="EMBL/GenBank/DDBJ databases">
        <title>Draft genome sequences of 29 type strains of Enterococci.</title>
        <authorList>
            <person name="Zhong Z."/>
            <person name="Sun Z."/>
            <person name="Liu W."/>
            <person name="Zhang W."/>
            <person name="Zhang H."/>
        </authorList>
    </citation>
    <scope>NUCLEOTIDE SEQUENCE [LARGE SCALE GENOMIC DNA]</scope>
    <source>
        <strain evidence="3 4">DSM 22802</strain>
    </source>
</reference>
<dbReference type="InterPro" id="IPR025736">
    <property type="entry name" value="PucR_C-HTH_dom"/>
</dbReference>
<evidence type="ECO:0000259" key="2">
    <source>
        <dbReference type="Pfam" id="PF13556"/>
    </source>
</evidence>
<dbReference type="OrthoDB" id="9792148at2"/>
<dbReference type="Proteomes" id="UP000183700">
    <property type="component" value="Unassembled WGS sequence"/>
</dbReference>
<proteinExistence type="predicted"/>
<dbReference type="STRING" id="319970.RV00_GL002175"/>
<dbReference type="Gene3D" id="1.10.10.2840">
    <property type="entry name" value="PucR C-terminal helix-turn-helix domain"/>
    <property type="match status" value="1"/>
</dbReference>